<evidence type="ECO:0000313" key="3">
    <source>
        <dbReference type="Proteomes" id="UP000192940"/>
    </source>
</evidence>
<evidence type="ECO:0008006" key="4">
    <source>
        <dbReference type="Google" id="ProtNLM"/>
    </source>
</evidence>
<dbReference type="RefSeq" id="WP_208914142.1">
    <property type="nucleotide sequence ID" value="NZ_LT840184.1"/>
</dbReference>
<dbReference type="AlphaFoldDB" id="A0A1X7HHX6"/>
<dbReference type="STRING" id="1313296.SAMN05661091_3268"/>
<reference evidence="2 3" key="1">
    <citation type="submission" date="2017-04" db="EMBL/GenBank/DDBJ databases">
        <authorList>
            <person name="Afonso C.L."/>
            <person name="Miller P.J."/>
            <person name="Scott M.A."/>
            <person name="Spackman E."/>
            <person name="Goraichik I."/>
            <person name="Dimitrov K.M."/>
            <person name="Suarez D.L."/>
            <person name="Swayne D.E."/>
        </authorList>
    </citation>
    <scope>NUCLEOTIDE SEQUENCE [LARGE SCALE GENOMIC DNA]</scope>
    <source>
        <strain evidence="2 3">N3/975</strain>
    </source>
</reference>
<evidence type="ECO:0000313" key="2">
    <source>
        <dbReference type="EMBL" id="SMF86061.1"/>
    </source>
</evidence>
<protein>
    <recommendedName>
        <fullName evidence="4">FAD/FMN-containing dehydrogenase</fullName>
    </recommendedName>
</protein>
<gene>
    <name evidence="2" type="ORF">SAMN05661091_3268</name>
</gene>
<keyword evidence="3" id="KW-1185">Reference proteome</keyword>
<name>A0A1X7HHX6_9BACL</name>
<feature type="region of interest" description="Disordered" evidence="1">
    <location>
        <begin position="53"/>
        <end position="101"/>
    </location>
</feature>
<accession>A0A1X7HHX6</accession>
<dbReference type="EMBL" id="LT840184">
    <property type="protein sequence ID" value="SMF86061.1"/>
    <property type="molecule type" value="Genomic_DNA"/>
</dbReference>
<dbReference type="Proteomes" id="UP000192940">
    <property type="component" value="Chromosome I"/>
</dbReference>
<sequence>MKNKFLAGIGVAVLTFGLGTMVYADVNDLSFQDMLPFMKQMHPGASEQQLNDMYESCHGNNGGMMRNGGQTSNNAVNDGHMMRGNGGSMMWDSEAGSLQDS</sequence>
<evidence type="ECO:0000256" key="1">
    <source>
        <dbReference type="SAM" id="MobiDB-lite"/>
    </source>
</evidence>
<proteinExistence type="predicted"/>
<organism evidence="2 3">
    <name type="scientific">Paenibacillus uliginis N3/975</name>
    <dbReference type="NCBI Taxonomy" id="1313296"/>
    <lineage>
        <taxon>Bacteria</taxon>
        <taxon>Bacillati</taxon>
        <taxon>Bacillota</taxon>
        <taxon>Bacilli</taxon>
        <taxon>Bacillales</taxon>
        <taxon>Paenibacillaceae</taxon>
        <taxon>Paenibacillus</taxon>
    </lineage>
</organism>